<dbReference type="RefSeq" id="WP_379572455.1">
    <property type="nucleotide sequence ID" value="NZ_JBHUFV010000020.1"/>
</dbReference>
<proteinExistence type="predicted"/>
<evidence type="ECO:0000313" key="2">
    <source>
        <dbReference type="Proteomes" id="UP001597368"/>
    </source>
</evidence>
<keyword evidence="2" id="KW-1185">Reference proteome</keyword>
<gene>
    <name evidence="1" type="ORF">ACFSKW_13010</name>
</gene>
<name>A0ABW4SU65_9ACTN</name>
<organism evidence="1 2">
    <name type="scientific">Nonomuraea mangrovi</name>
    <dbReference type="NCBI Taxonomy" id="2316207"/>
    <lineage>
        <taxon>Bacteria</taxon>
        <taxon>Bacillati</taxon>
        <taxon>Actinomycetota</taxon>
        <taxon>Actinomycetes</taxon>
        <taxon>Streptosporangiales</taxon>
        <taxon>Streptosporangiaceae</taxon>
        <taxon>Nonomuraea</taxon>
    </lineage>
</organism>
<dbReference type="Proteomes" id="UP001597368">
    <property type="component" value="Unassembled WGS sequence"/>
</dbReference>
<reference evidence="2" key="1">
    <citation type="journal article" date="2019" name="Int. J. Syst. Evol. Microbiol.">
        <title>The Global Catalogue of Microorganisms (GCM) 10K type strain sequencing project: providing services to taxonomists for standard genome sequencing and annotation.</title>
        <authorList>
            <consortium name="The Broad Institute Genomics Platform"/>
            <consortium name="The Broad Institute Genome Sequencing Center for Infectious Disease"/>
            <person name="Wu L."/>
            <person name="Ma J."/>
        </authorList>
    </citation>
    <scope>NUCLEOTIDE SEQUENCE [LARGE SCALE GENOMIC DNA]</scope>
    <source>
        <strain evidence="2">ICMP 6774ER</strain>
    </source>
</reference>
<comment type="caution">
    <text evidence="1">The sequence shown here is derived from an EMBL/GenBank/DDBJ whole genome shotgun (WGS) entry which is preliminary data.</text>
</comment>
<sequence length="66" mass="6713">MGLQGARDEQAGLGAADEVGVRGVDAFVVEQPLGAAEVVGAFGGGGEPVERRRHVLFVALACHVRG</sequence>
<evidence type="ECO:0000313" key="1">
    <source>
        <dbReference type="EMBL" id="MFD1932395.1"/>
    </source>
</evidence>
<accession>A0ABW4SU65</accession>
<dbReference type="EMBL" id="JBHUFV010000020">
    <property type="protein sequence ID" value="MFD1932395.1"/>
    <property type="molecule type" value="Genomic_DNA"/>
</dbReference>
<protein>
    <submittedName>
        <fullName evidence="1">Uncharacterized protein</fullName>
    </submittedName>
</protein>